<evidence type="ECO:0000259" key="1">
    <source>
        <dbReference type="PROSITE" id="PS51186"/>
    </source>
</evidence>
<evidence type="ECO:0000313" key="3">
    <source>
        <dbReference type="Proteomes" id="UP000709336"/>
    </source>
</evidence>
<dbReference type="PANTHER" id="PTHR43792">
    <property type="entry name" value="GNAT FAMILY, PUTATIVE (AFU_ORTHOLOGUE AFUA_3G00765)-RELATED-RELATED"/>
    <property type="match status" value="1"/>
</dbReference>
<comment type="caution">
    <text evidence="2">The sequence shown here is derived from an EMBL/GenBank/DDBJ whole genome shotgun (WGS) entry which is preliminary data.</text>
</comment>
<dbReference type="InterPro" id="IPR016181">
    <property type="entry name" value="Acyl_CoA_acyltransferase"/>
</dbReference>
<dbReference type="EMBL" id="JAATNW010000005">
    <property type="protein sequence ID" value="NMH60374.1"/>
    <property type="molecule type" value="Genomic_DNA"/>
</dbReference>
<protein>
    <submittedName>
        <fullName evidence="2">GNAT family N-acetyltransferase</fullName>
    </submittedName>
</protein>
<reference evidence="2 3" key="1">
    <citation type="submission" date="2020-03" db="EMBL/GenBank/DDBJ databases">
        <title>Alteromonas ponticola sp. nov., isolated from seawater.</title>
        <authorList>
            <person name="Yoon J.-H."/>
            <person name="Kim Y.-O."/>
        </authorList>
    </citation>
    <scope>NUCLEOTIDE SEQUENCE [LARGE SCALE GENOMIC DNA]</scope>
    <source>
        <strain evidence="2 3">MYP5</strain>
    </source>
</reference>
<dbReference type="Gene3D" id="3.40.630.30">
    <property type="match status" value="1"/>
</dbReference>
<dbReference type="CDD" id="cd04301">
    <property type="entry name" value="NAT_SF"/>
    <property type="match status" value="1"/>
</dbReference>
<dbReference type="SUPFAM" id="SSF55729">
    <property type="entry name" value="Acyl-CoA N-acyltransferases (Nat)"/>
    <property type="match status" value="1"/>
</dbReference>
<feature type="domain" description="N-acetyltransferase" evidence="1">
    <location>
        <begin position="1"/>
        <end position="153"/>
    </location>
</feature>
<dbReference type="PANTHER" id="PTHR43792:SF1">
    <property type="entry name" value="N-ACETYLTRANSFERASE DOMAIN-CONTAINING PROTEIN"/>
    <property type="match status" value="1"/>
</dbReference>
<accession>A0ABX1R1N2</accession>
<gene>
    <name evidence="2" type="ORF">HCJ96_10115</name>
</gene>
<dbReference type="InterPro" id="IPR000182">
    <property type="entry name" value="GNAT_dom"/>
</dbReference>
<proteinExistence type="predicted"/>
<sequence length="153" mass="17729">MDDTQFIIELLNDPLWLQYIGDRGIYSEADARRYIEQSLQHFDTHKYGLWAVQPHFGEPLGLCGLINRGVFSCPDLGFAFLPKARGKGIAAKAVSEVIRRARDQFHFPYLTAVCDPDNQRSITLLRNNGFNRYGRYFFPKSQQSTCFYWLNLI</sequence>
<dbReference type="Pfam" id="PF13302">
    <property type="entry name" value="Acetyltransf_3"/>
    <property type="match status" value="1"/>
</dbReference>
<name>A0ABX1R1N2_9ALTE</name>
<organism evidence="2 3">
    <name type="scientific">Alteromonas ponticola</name>
    <dbReference type="NCBI Taxonomy" id="2720613"/>
    <lineage>
        <taxon>Bacteria</taxon>
        <taxon>Pseudomonadati</taxon>
        <taxon>Pseudomonadota</taxon>
        <taxon>Gammaproteobacteria</taxon>
        <taxon>Alteromonadales</taxon>
        <taxon>Alteromonadaceae</taxon>
        <taxon>Alteromonas/Salinimonas group</taxon>
        <taxon>Alteromonas</taxon>
    </lineage>
</organism>
<keyword evidence="3" id="KW-1185">Reference proteome</keyword>
<dbReference type="Proteomes" id="UP000709336">
    <property type="component" value="Unassembled WGS sequence"/>
</dbReference>
<dbReference type="PROSITE" id="PS51186">
    <property type="entry name" value="GNAT"/>
    <property type="match status" value="1"/>
</dbReference>
<evidence type="ECO:0000313" key="2">
    <source>
        <dbReference type="EMBL" id="NMH60374.1"/>
    </source>
</evidence>
<dbReference type="InterPro" id="IPR051531">
    <property type="entry name" value="N-acetyltransferase"/>
</dbReference>